<dbReference type="Gene3D" id="3.40.50.300">
    <property type="entry name" value="P-loop containing nucleotide triphosphate hydrolases"/>
    <property type="match status" value="1"/>
</dbReference>
<feature type="domain" description="ABC transporter" evidence="4">
    <location>
        <begin position="8"/>
        <end position="235"/>
    </location>
</feature>
<dbReference type="EMBL" id="JBIHSN010000004">
    <property type="protein sequence ID" value="MFH0267317.1"/>
    <property type="molecule type" value="Genomic_DNA"/>
</dbReference>
<dbReference type="CDD" id="cd03230">
    <property type="entry name" value="ABC_DR_subfamily_A"/>
    <property type="match status" value="1"/>
</dbReference>
<evidence type="ECO:0000259" key="4">
    <source>
        <dbReference type="PROSITE" id="PS50893"/>
    </source>
</evidence>
<dbReference type="InterPro" id="IPR051782">
    <property type="entry name" value="ABC_Transporter_VariousFunc"/>
</dbReference>
<proteinExistence type="predicted"/>
<dbReference type="SUPFAM" id="SSF52540">
    <property type="entry name" value="P-loop containing nucleoside triphosphate hydrolases"/>
    <property type="match status" value="1"/>
</dbReference>
<evidence type="ECO:0000313" key="6">
    <source>
        <dbReference type="Proteomes" id="UP001607151"/>
    </source>
</evidence>
<evidence type="ECO:0000256" key="3">
    <source>
        <dbReference type="ARBA" id="ARBA00022840"/>
    </source>
</evidence>
<protein>
    <submittedName>
        <fullName evidence="5">ABC transporter ATP-binding protein</fullName>
    </submittedName>
</protein>
<gene>
    <name evidence="5" type="ORF">ACGRQ9_17880</name>
</gene>
<keyword evidence="6" id="KW-1185">Reference proteome</keyword>
<reference evidence="5 6" key="1">
    <citation type="submission" date="2024-10" db="EMBL/GenBank/DDBJ databases">
        <authorList>
            <person name="Yibar A."/>
            <person name="Saticioglu I.B."/>
            <person name="Duman M."/>
            <person name="Ajmi N."/>
            <person name="Gurler F."/>
            <person name="Ay H."/>
            <person name="Onuk E."/>
            <person name="Guler S."/>
            <person name="Romalde J.L."/>
        </authorList>
    </citation>
    <scope>NUCLEOTIDE SEQUENCE [LARGE SCALE GENOMIC DNA]</scope>
    <source>
        <strain evidence="5 6">14-MA-B</strain>
    </source>
</reference>
<dbReference type="GO" id="GO:0005524">
    <property type="term" value="F:ATP binding"/>
    <property type="evidence" value="ECO:0007669"/>
    <property type="project" value="UniProtKB-KW"/>
</dbReference>
<keyword evidence="2" id="KW-0547">Nucleotide-binding</keyword>
<dbReference type="RefSeq" id="WP_394608845.1">
    <property type="nucleotide sequence ID" value="NZ_JBIHSN010000004.1"/>
</dbReference>
<dbReference type="PROSITE" id="PS50893">
    <property type="entry name" value="ABC_TRANSPORTER_2"/>
    <property type="match status" value="1"/>
</dbReference>
<dbReference type="PANTHER" id="PTHR42939">
    <property type="entry name" value="ABC TRANSPORTER ATP-BINDING PROTEIN ALBC-RELATED"/>
    <property type="match status" value="1"/>
</dbReference>
<dbReference type="InterPro" id="IPR017871">
    <property type="entry name" value="ABC_transporter-like_CS"/>
</dbReference>
<name>A0ABW7J088_9VIBR</name>
<dbReference type="InterPro" id="IPR027417">
    <property type="entry name" value="P-loop_NTPase"/>
</dbReference>
<sequence>MTAETPILTLSETSKKYQQLTALHTINLTLNPGEVLGLFGHNGAGKTTMMKIILGVTPASSGQARVFGVDPLSQQAWLSRRKIGYLPENVSFYEQLTGLEVLTYFARLKRVAKQEVYELLEQVGLTHAQNRQVKQYSKGMRQRLGLAQAFLGNPKLLLLDEPTVGLDPIATQDFYQRVDQLKANGASVILCSHVLPGVKQHIDRALILAKGQQKAIGSLDHLRKQANLPATINVPHLSRLIEKDSRLLQWQTGTDQLQVPEKQKLEVIRQLLSCNELTDINVESASLTQLYQYYLKQDKITTQHDAGLNPTECILSSPEITS</sequence>
<dbReference type="PROSITE" id="PS00211">
    <property type="entry name" value="ABC_TRANSPORTER_1"/>
    <property type="match status" value="1"/>
</dbReference>
<accession>A0ABW7J088</accession>
<comment type="caution">
    <text evidence="5">The sequence shown here is derived from an EMBL/GenBank/DDBJ whole genome shotgun (WGS) entry which is preliminary data.</text>
</comment>
<keyword evidence="1" id="KW-0813">Transport</keyword>
<dbReference type="SMART" id="SM00382">
    <property type="entry name" value="AAA"/>
    <property type="match status" value="1"/>
</dbReference>
<dbReference type="Proteomes" id="UP001607151">
    <property type="component" value="Unassembled WGS sequence"/>
</dbReference>
<dbReference type="InterPro" id="IPR003593">
    <property type="entry name" value="AAA+_ATPase"/>
</dbReference>
<evidence type="ECO:0000313" key="5">
    <source>
        <dbReference type="EMBL" id="MFH0267317.1"/>
    </source>
</evidence>
<keyword evidence="3 5" id="KW-0067">ATP-binding</keyword>
<dbReference type="Pfam" id="PF00005">
    <property type="entry name" value="ABC_tran"/>
    <property type="match status" value="1"/>
</dbReference>
<organism evidence="5 6">
    <name type="scientific">Vibrio rumoiensis</name>
    <dbReference type="NCBI Taxonomy" id="76258"/>
    <lineage>
        <taxon>Bacteria</taxon>
        <taxon>Pseudomonadati</taxon>
        <taxon>Pseudomonadota</taxon>
        <taxon>Gammaproteobacteria</taxon>
        <taxon>Vibrionales</taxon>
        <taxon>Vibrionaceae</taxon>
        <taxon>Vibrio</taxon>
    </lineage>
</organism>
<evidence type="ECO:0000256" key="1">
    <source>
        <dbReference type="ARBA" id="ARBA00022448"/>
    </source>
</evidence>
<dbReference type="InterPro" id="IPR003439">
    <property type="entry name" value="ABC_transporter-like_ATP-bd"/>
</dbReference>
<evidence type="ECO:0000256" key="2">
    <source>
        <dbReference type="ARBA" id="ARBA00022741"/>
    </source>
</evidence>
<dbReference type="PANTHER" id="PTHR42939:SF1">
    <property type="entry name" value="ABC TRANSPORTER ATP-BINDING PROTEIN ALBC-RELATED"/>
    <property type="match status" value="1"/>
</dbReference>